<proteinExistence type="predicted"/>
<reference evidence="2" key="1">
    <citation type="submission" date="2016-10" db="EMBL/GenBank/DDBJ databases">
        <authorList>
            <person name="Varghese N."/>
            <person name="Submissions S."/>
        </authorList>
    </citation>
    <scope>NUCLEOTIDE SEQUENCE [LARGE SCALE GENOMIC DNA]</scope>
    <source>
        <strain evidence="2">DSM 27981</strain>
    </source>
</reference>
<evidence type="ECO:0000313" key="2">
    <source>
        <dbReference type="Proteomes" id="UP000199119"/>
    </source>
</evidence>
<keyword evidence="2" id="KW-1185">Reference proteome</keyword>
<dbReference type="Proteomes" id="UP000199119">
    <property type="component" value="Unassembled WGS sequence"/>
</dbReference>
<sequence length="88" mass="9941">MTHRQQNDSDQPLFITEEIQAEMEAQGYTFDPPAHVSTIRLHTILAGLSDEELARWPELLTAQEWAKRRLRAAGDGRPSSINETLDAP</sequence>
<name>A0A1I2GJH4_9BURK</name>
<dbReference type="EMBL" id="FONX01000015">
    <property type="protein sequence ID" value="SFF17735.1"/>
    <property type="molecule type" value="Genomic_DNA"/>
</dbReference>
<accession>A0A1I2GJH4</accession>
<dbReference type="STRING" id="1177982.SAMN04489711_11598"/>
<organism evidence="1 2">
    <name type="scientific">Paracidovorax wautersii</name>
    <dbReference type="NCBI Taxonomy" id="1177982"/>
    <lineage>
        <taxon>Bacteria</taxon>
        <taxon>Pseudomonadati</taxon>
        <taxon>Pseudomonadota</taxon>
        <taxon>Betaproteobacteria</taxon>
        <taxon>Burkholderiales</taxon>
        <taxon>Comamonadaceae</taxon>
        <taxon>Paracidovorax</taxon>
    </lineage>
</organism>
<evidence type="ECO:0000313" key="1">
    <source>
        <dbReference type="EMBL" id="SFF17735.1"/>
    </source>
</evidence>
<dbReference type="AlphaFoldDB" id="A0A1I2GJH4"/>
<dbReference type="OrthoDB" id="8480059at2"/>
<protein>
    <submittedName>
        <fullName evidence="1">Uncharacterized protein</fullName>
    </submittedName>
</protein>
<gene>
    <name evidence="1" type="ORF">SAMN04489711_11598</name>
</gene>